<dbReference type="Proteomes" id="UP000694415">
    <property type="component" value="Unplaced"/>
</dbReference>
<sequence length="105" mass="11782">MDSRKRKITYSEPSHMNSSMIGLKRQECHKQTESMNRRCLPKSEVPNNLSSVTLTLGLNVGISKPIIVCPLSVTIIRNQHCCLWTLVAATIARKLVATKYLSINN</sequence>
<name>A0A8C6IJJ0_MUSSI</name>
<accession>A0A8C6IJJ0</accession>
<protein>
    <submittedName>
        <fullName evidence="1">Uncharacterized protein</fullName>
    </submittedName>
</protein>
<reference evidence="1" key="1">
    <citation type="submission" date="2025-08" db="UniProtKB">
        <authorList>
            <consortium name="Ensembl"/>
        </authorList>
    </citation>
    <scope>IDENTIFICATION</scope>
</reference>
<reference evidence="1" key="2">
    <citation type="submission" date="2025-09" db="UniProtKB">
        <authorList>
            <consortium name="Ensembl"/>
        </authorList>
    </citation>
    <scope>IDENTIFICATION</scope>
</reference>
<evidence type="ECO:0000313" key="2">
    <source>
        <dbReference type="Proteomes" id="UP000694415"/>
    </source>
</evidence>
<dbReference type="Ensembl" id="ENSMSIT00000046452.1">
    <property type="protein sequence ID" value="ENSMSIP00000036861.1"/>
    <property type="gene ID" value="ENSMSIG00000030684.1"/>
</dbReference>
<keyword evidence="2" id="KW-1185">Reference proteome</keyword>
<dbReference type="AlphaFoldDB" id="A0A8C6IJJ0"/>
<proteinExistence type="predicted"/>
<evidence type="ECO:0000313" key="1">
    <source>
        <dbReference type="Ensembl" id="ENSMSIP00000036861.1"/>
    </source>
</evidence>
<dbReference type="GeneTree" id="ENSGT01140000286807"/>
<organism evidence="1 2">
    <name type="scientific">Mus spicilegus</name>
    <name type="common">Mound-building mouse</name>
    <dbReference type="NCBI Taxonomy" id="10103"/>
    <lineage>
        <taxon>Eukaryota</taxon>
        <taxon>Metazoa</taxon>
        <taxon>Chordata</taxon>
        <taxon>Craniata</taxon>
        <taxon>Vertebrata</taxon>
        <taxon>Euteleostomi</taxon>
        <taxon>Mammalia</taxon>
        <taxon>Eutheria</taxon>
        <taxon>Euarchontoglires</taxon>
        <taxon>Glires</taxon>
        <taxon>Rodentia</taxon>
        <taxon>Myomorpha</taxon>
        <taxon>Muroidea</taxon>
        <taxon>Muridae</taxon>
        <taxon>Murinae</taxon>
        <taxon>Mus</taxon>
        <taxon>Mus</taxon>
    </lineage>
</organism>